<evidence type="ECO:0000313" key="2">
    <source>
        <dbReference type="Proteomes" id="UP001230426"/>
    </source>
</evidence>
<protein>
    <submittedName>
        <fullName evidence="1">Uncharacterized protein</fullName>
    </submittedName>
</protein>
<evidence type="ECO:0000313" key="1">
    <source>
        <dbReference type="EMBL" id="MDP9865893.1"/>
    </source>
</evidence>
<dbReference type="EMBL" id="JAUSRB010000002">
    <property type="protein sequence ID" value="MDP9865893.1"/>
    <property type="molecule type" value="Genomic_DNA"/>
</dbReference>
<reference evidence="1 2" key="1">
    <citation type="submission" date="2023-07" db="EMBL/GenBank/DDBJ databases">
        <title>Sequencing the genomes of 1000 actinobacteria strains.</title>
        <authorList>
            <person name="Klenk H.-P."/>
        </authorList>
    </citation>
    <scope>NUCLEOTIDE SEQUENCE [LARGE SCALE GENOMIC DNA]</scope>
    <source>
        <strain evidence="1 2">DSM 44109</strain>
    </source>
</reference>
<accession>A0ABT9R9H2</accession>
<keyword evidence="2" id="KW-1185">Reference proteome</keyword>
<name>A0ABT9R9H2_9ACTN</name>
<proteinExistence type="predicted"/>
<organism evidence="1 2">
    <name type="scientific">Streptosporangium brasiliense</name>
    <dbReference type="NCBI Taxonomy" id="47480"/>
    <lineage>
        <taxon>Bacteria</taxon>
        <taxon>Bacillati</taxon>
        <taxon>Actinomycetota</taxon>
        <taxon>Actinomycetes</taxon>
        <taxon>Streptosporangiales</taxon>
        <taxon>Streptosporangiaceae</taxon>
        <taxon>Streptosporangium</taxon>
    </lineage>
</organism>
<gene>
    <name evidence="1" type="ORF">J2S55_005159</name>
</gene>
<sequence>MTHDPVEPILVVGSDEPIELVGRELYTVAFVMDYVEFHFNEAKLTALTEPRIQKDSQAWVFPQPGSRDALCALIERKVQSVNFRADEHISLDFGDAILTIPLDEDSRFPGPEAAHFFLLSEDGAARIKEMRVW</sequence>
<dbReference type="RefSeq" id="WP_306865795.1">
    <property type="nucleotide sequence ID" value="NZ_JAUSRB010000002.1"/>
</dbReference>
<comment type="caution">
    <text evidence="1">The sequence shown here is derived from an EMBL/GenBank/DDBJ whole genome shotgun (WGS) entry which is preliminary data.</text>
</comment>
<dbReference type="Proteomes" id="UP001230426">
    <property type="component" value="Unassembled WGS sequence"/>
</dbReference>